<dbReference type="Gene3D" id="3.40.710.10">
    <property type="entry name" value="DD-peptidase/beta-lactamase superfamily"/>
    <property type="match status" value="1"/>
</dbReference>
<dbReference type="SUPFAM" id="SSF56601">
    <property type="entry name" value="beta-lactamase/transpeptidase-like"/>
    <property type="match status" value="1"/>
</dbReference>
<reference evidence="2 3" key="1">
    <citation type="submission" date="2019-07" db="EMBL/GenBank/DDBJ databases">
        <title>Whole genome shotgun sequence of Nocardia ninae NBRC 108245.</title>
        <authorList>
            <person name="Hosoyama A."/>
            <person name="Uohara A."/>
            <person name="Ohji S."/>
            <person name="Ichikawa N."/>
        </authorList>
    </citation>
    <scope>NUCLEOTIDE SEQUENCE [LARGE SCALE GENOMIC DNA]</scope>
    <source>
        <strain evidence="2 3">NBRC 108245</strain>
    </source>
</reference>
<gene>
    <name evidence="2" type="ORF">NN4_06370</name>
</gene>
<dbReference type="GO" id="GO:0046677">
    <property type="term" value="P:response to antibiotic"/>
    <property type="evidence" value="ECO:0007669"/>
    <property type="project" value="InterPro"/>
</dbReference>
<proteinExistence type="predicted"/>
<keyword evidence="3" id="KW-1185">Reference proteome</keyword>
<dbReference type="PANTHER" id="PTHR35333">
    <property type="entry name" value="BETA-LACTAMASE"/>
    <property type="match status" value="1"/>
</dbReference>
<protein>
    <submittedName>
        <fullName evidence="2">Serine hydrolase</fullName>
    </submittedName>
</protein>
<evidence type="ECO:0000313" key="3">
    <source>
        <dbReference type="Proteomes" id="UP000321424"/>
    </source>
</evidence>
<dbReference type="RefSeq" id="WP_147128412.1">
    <property type="nucleotide sequence ID" value="NZ_BJXA01000002.1"/>
</dbReference>
<dbReference type="InterPro" id="IPR045155">
    <property type="entry name" value="Beta-lactam_cat"/>
</dbReference>
<dbReference type="Pfam" id="PF13354">
    <property type="entry name" value="Beta-lactamase2"/>
    <property type="match status" value="1"/>
</dbReference>
<dbReference type="EMBL" id="BJXA01000002">
    <property type="protein sequence ID" value="GEM36118.1"/>
    <property type="molecule type" value="Genomic_DNA"/>
</dbReference>
<dbReference type="OrthoDB" id="33989at2"/>
<name>A0A511M7M8_9NOCA</name>
<dbReference type="AlphaFoldDB" id="A0A511M7M8"/>
<dbReference type="Proteomes" id="UP000321424">
    <property type="component" value="Unassembled WGS sequence"/>
</dbReference>
<dbReference type="InterPro" id="IPR000871">
    <property type="entry name" value="Beta-lactam_class-A"/>
</dbReference>
<sequence>MGVAEILRAARDDLDSAGLRGSFLVRDLDTGDELGMDPDTEYPSASLVKVPLAVATLERVARGELDPTTPIVVQPGRVTAPGPVGITKFRHPATIALADLLYLTLSISDNAAADALFGLTPPAAVTAELDRLGIEGISVRHLLHELTRTPTEMLDPAHAHLAHTLAITATTAGHGHPVPQLDISRANTGSARAFVELLQKIWRPSSIRPEAAAQVRRLMGENMLRNRLAPDFNCDASRWSSKTGTLINLRHEIGVVEHADGQTFAVAALTESTVSAAAQPAAEAVMAGVARLLRDELRRM</sequence>
<evidence type="ECO:0000313" key="2">
    <source>
        <dbReference type="EMBL" id="GEM36118.1"/>
    </source>
</evidence>
<dbReference type="PANTHER" id="PTHR35333:SF3">
    <property type="entry name" value="BETA-LACTAMASE-TYPE TRANSPEPTIDASE FOLD CONTAINING PROTEIN"/>
    <property type="match status" value="1"/>
</dbReference>
<dbReference type="GO" id="GO:0030655">
    <property type="term" value="P:beta-lactam antibiotic catabolic process"/>
    <property type="evidence" value="ECO:0007669"/>
    <property type="project" value="InterPro"/>
</dbReference>
<comment type="caution">
    <text evidence="2">The sequence shown here is derived from an EMBL/GenBank/DDBJ whole genome shotgun (WGS) entry which is preliminary data.</text>
</comment>
<organism evidence="2 3">
    <name type="scientific">Nocardia ninae NBRC 108245</name>
    <dbReference type="NCBI Taxonomy" id="1210091"/>
    <lineage>
        <taxon>Bacteria</taxon>
        <taxon>Bacillati</taxon>
        <taxon>Actinomycetota</taxon>
        <taxon>Actinomycetes</taxon>
        <taxon>Mycobacteriales</taxon>
        <taxon>Nocardiaceae</taxon>
        <taxon>Nocardia</taxon>
    </lineage>
</organism>
<evidence type="ECO:0000259" key="1">
    <source>
        <dbReference type="Pfam" id="PF13354"/>
    </source>
</evidence>
<dbReference type="InterPro" id="IPR012338">
    <property type="entry name" value="Beta-lactam/transpept-like"/>
</dbReference>
<dbReference type="GO" id="GO:0008800">
    <property type="term" value="F:beta-lactamase activity"/>
    <property type="evidence" value="ECO:0007669"/>
    <property type="project" value="InterPro"/>
</dbReference>
<feature type="domain" description="Beta-lactamase class A catalytic" evidence="1">
    <location>
        <begin position="22"/>
        <end position="270"/>
    </location>
</feature>
<keyword evidence="2" id="KW-0378">Hydrolase</keyword>
<accession>A0A511M7M8</accession>